<evidence type="ECO:0000313" key="5">
    <source>
        <dbReference type="Proteomes" id="UP000824088"/>
    </source>
</evidence>
<dbReference type="Pfam" id="PF19568">
    <property type="entry name" value="Spore_III_AA"/>
    <property type="match status" value="1"/>
</dbReference>
<dbReference type="InterPro" id="IPR045735">
    <property type="entry name" value="Spore_III_AA_AAA+_ATPase"/>
</dbReference>
<dbReference type="InterPro" id="IPR027417">
    <property type="entry name" value="P-loop_NTPase"/>
</dbReference>
<dbReference type="PANTHER" id="PTHR20953">
    <property type="entry name" value="KINASE-RELATED"/>
    <property type="match status" value="1"/>
</dbReference>
<name>A0A9D1L2H5_9FIRM</name>
<sequence length="294" mass="31147">MFDGLVTGMMASAVAAVADEKAVTELRMRVGRPLVVLTAEGRSVARMPSGAPFIVRGEDIERVLALASDFSVYAVNDQLVKGFMARRGIRIGVAGEGVVEGGSVLTMKHIAFLTVRIPHEVRGAADGIKNAVFRDGGVRNTLVISPPYGGKTTMLRELARLASERRNTLIIDERFEIAAADKGLPTLDVGDADVVSGVSKLTAYENTIRAMSPEVIVTDELFRESEADAVCDIVRSGVKVFASLHGDGAAGVLGSAVFGKLADVMELFVVLSPLPRVGTVKEVVDVREALGRAV</sequence>
<keyword evidence="2" id="KW-0067">ATP-binding</keyword>
<gene>
    <name evidence="4" type="ORF">IAD51_01650</name>
</gene>
<accession>A0A9D1L2H5</accession>
<evidence type="ECO:0000256" key="2">
    <source>
        <dbReference type="ARBA" id="ARBA00022840"/>
    </source>
</evidence>
<reference evidence="4" key="1">
    <citation type="submission" date="2020-10" db="EMBL/GenBank/DDBJ databases">
        <authorList>
            <person name="Gilroy R."/>
        </authorList>
    </citation>
    <scope>NUCLEOTIDE SEQUENCE</scope>
    <source>
        <strain evidence="4">1063</strain>
    </source>
</reference>
<dbReference type="GO" id="GO:0005524">
    <property type="term" value="F:ATP binding"/>
    <property type="evidence" value="ECO:0007669"/>
    <property type="project" value="UniProtKB-KW"/>
</dbReference>
<comment type="caution">
    <text evidence="4">The sequence shown here is derived from an EMBL/GenBank/DDBJ whole genome shotgun (WGS) entry which is preliminary data.</text>
</comment>
<feature type="domain" description="Stage III sporulation protein AA AAA+ ATPase" evidence="3">
    <location>
        <begin position="17"/>
        <end position="287"/>
    </location>
</feature>
<dbReference type="Proteomes" id="UP000824088">
    <property type="component" value="Unassembled WGS sequence"/>
</dbReference>
<dbReference type="AlphaFoldDB" id="A0A9D1L2H5"/>
<protein>
    <recommendedName>
        <fullName evidence="3">Stage III sporulation protein AA AAA+ ATPase domain-containing protein</fullName>
    </recommendedName>
</protein>
<dbReference type="SUPFAM" id="SSF52540">
    <property type="entry name" value="P-loop containing nucleoside triphosphate hydrolases"/>
    <property type="match status" value="1"/>
</dbReference>
<evidence type="ECO:0000313" key="4">
    <source>
        <dbReference type="EMBL" id="HIU20932.1"/>
    </source>
</evidence>
<dbReference type="Gene3D" id="3.40.50.300">
    <property type="entry name" value="P-loop containing nucleotide triphosphate hydrolases"/>
    <property type="match status" value="1"/>
</dbReference>
<keyword evidence="1" id="KW-0547">Nucleotide-binding</keyword>
<proteinExistence type="predicted"/>
<organism evidence="4 5">
    <name type="scientific">Candidatus Limadaptatus stercorigallinarum</name>
    <dbReference type="NCBI Taxonomy" id="2840845"/>
    <lineage>
        <taxon>Bacteria</taxon>
        <taxon>Bacillati</taxon>
        <taxon>Bacillota</taxon>
        <taxon>Clostridia</taxon>
        <taxon>Eubacteriales</taxon>
        <taxon>Candidatus Limadaptatus</taxon>
    </lineage>
</organism>
<reference evidence="4" key="2">
    <citation type="journal article" date="2021" name="PeerJ">
        <title>Extensive microbial diversity within the chicken gut microbiome revealed by metagenomics and culture.</title>
        <authorList>
            <person name="Gilroy R."/>
            <person name="Ravi A."/>
            <person name="Getino M."/>
            <person name="Pursley I."/>
            <person name="Horton D.L."/>
            <person name="Alikhan N.F."/>
            <person name="Baker D."/>
            <person name="Gharbi K."/>
            <person name="Hall N."/>
            <person name="Watson M."/>
            <person name="Adriaenssens E.M."/>
            <person name="Foster-Nyarko E."/>
            <person name="Jarju S."/>
            <person name="Secka A."/>
            <person name="Antonio M."/>
            <person name="Oren A."/>
            <person name="Chaudhuri R.R."/>
            <person name="La Ragione R."/>
            <person name="Hildebrand F."/>
            <person name="Pallen M.J."/>
        </authorList>
    </citation>
    <scope>NUCLEOTIDE SEQUENCE</scope>
    <source>
        <strain evidence="4">1063</strain>
    </source>
</reference>
<evidence type="ECO:0000259" key="3">
    <source>
        <dbReference type="Pfam" id="PF19568"/>
    </source>
</evidence>
<dbReference type="PANTHER" id="PTHR20953:SF3">
    <property type="entry name" value="P-LOOP CONTAINING NUCLEOSIDE TRIPHOSPHATE HYDROLASES SUPERFAMILY PROTEIN"/>
    <property type="match status" value="1"/>
</dbReference>
<evidence type="ECO:0000256" key="1">
    <source>
        <dbReference type="ARBA" id="ARBA00022741"/>
    </source>
</evidence>
<dbReference type="EMBL" id="DVMN01000029">
    <property type="protein sequence ID" value="HIU20932.1"/>
    <property type="molecule type" value="Genomic_DNA"/>
</dbReference>